<proteinExistence type="predicted"/>
<feature type="compositionally biased region" description="Polar residues" evidence="1">
    <location>
        <begin position="655"/>
        <end position="666"/>
    </location>
</feature>
<dbReference type="Proteomes" id="UP000050795">
    <property type="component" value="Unassembled WGS sequence"/>
</dbReference>
<keyword evidence="2" id="KW-1185">Reference proteome</keyword>
<evidence type="ECO:0000256" key="1">
    <source>
        <dbReference type="SAM" id="MobiDB-lite"/>
    </source>
</evidence>
<evidence type="ECO:0008006" key="6">
    <source>
        <dbReference type="Google" id="ProtNLM"/>
    </source>
</evidence>
<dbReference type="WBParaSite" id="TREG1_97300.2">
    <property type="protein sequence ID" value="TREG1_97300.2"/>
    <property type="gene ID" value="TREG1_97300"/>
</dbReference>
<accession>A0AA85KPJ3</accession>
<protein>
    <recommendedName>
        <fullName evidence="6">Autophagy-related protein 13</fullName>
    </recommendedName>
</protein>
<feature type="region of interest" description="Disordered" evidence="1">
    <location>
        <begin position="409"/>
        <end position="443"/>
    </location>
</feature>
<organism evidence="2 5">
    <name type="scientific">Trichobilharzia regenti</name>
    <name type="common">Nasal bird schistosome</name>
    <dbReference type="NCBI Taxonomy" id="157069"/>
    <lineage>
        <taxon>Eukaryota</taxon>
        <taxon>Metazoa</taxon>
        <taxon>Spiralia</taxon>
        <taxon>Lophotrochozoa</taxon>
        <taxon>Platyhelminthes</taxon>
        <taxon>Trematoda</taxon>
        <taxon>Digenea</taxon>
        <taxon>Strigeidida</taxon>
        <taxon>Schistosomatoidea</taxon>
        <taxon>Schistosomatidae</taxon>
        <taxon>Trichobilharzia</taxon>
    </lineage>
</organism>
<dbReference type="AlphaFoldDB" id="A0AA85KPJ3"/>
<evidence type="ECO:0000313" key="3">
    <source>
        <dbReference type="WBParaSite" id="TREG1_97300.1"/>
    </source>
</evidence>
<dbReference type="InterPro" id="IPR036570">
    <property type="entry name" value="HORMA_dom_sf"/>
</dbReference>
<feature type="region of interest" description="Disordered" evidence="1">
    <location>
        <begin position="651"/>
        <end position="673"/>
    </location>
</feature>
<dbReference type="WBParaSite" id="TREG1_97300.4">
    <property type="protein sequence ID" value="TREG1_97300.4"/>
    <property type="gene ID" value="TREG1_97300"/>
</dbReference>
<name>A0AA85KPJ3_TRIRE</name>
<dbReference type="Gene3D" id="3.30.900.10">
    <property type="entry name" value="HORMA domain"/>
    <property type="match status" value="1"/>
</dbReference>
<reference evidence="2" key="1">
    <citation type="submission" date="2022-06" db="EMBL/GenBank/DDBJ databases">
        <authorList>
            <person name="Berger JAMES D."/>
            <person name="Berger JAMES D."/>
        </authorList>
    </citation>
    <scope>NUCLEOTIDE SEQUENCE [LARGE SCALE GENOMIC DNA]</scope>
</reference>
<dbReference type="WBParaSite" id="TREG1_97300.1">
    <property type="protein sequence ID" value="TREG1_97300.1"/>
    <property type="gene ID" value="TREG1_97300"/>
</dbReference>
<dbReference type="WBParaSite" id="TREG1_97300.3">
    <property type="protein sequence ID" value="TREG1_97300.3"/>
    <property type="gene ID" value="TREG1_97300"/>
</dbReference>
<evidence type="ECO:0000313" key="4">
    <source>
        <dbReference type="WBParaSite" id="TREG1_97300.2"/>
    </source>
</evidence>
<reference evidence="3 4" key="2">
    <citation type="submission" date="2023-11" db="UniProtKB">
        <authorList>
            <consortium name="WormBaseParasite"/>
        </authorList>
    </citation>
    <scope>IDENTIFICATION</scope>
</reference>
<feature type="compositionally biased region" description="Acidic residues" evidence="1">
    <location>
        <begin position="412"/>
        <end position="429"/>
    </location>
</feature>
<evidence type="ECO:0000313" key="5">
    <source>
        <dbReference type="WBParaSite" id="TREG1_97300.3"/>
    </source>
</evidence>
<sequence>MVNLPRRHEEKLAIEKCLRSFIIKSIHAIVQARNGIVCNTNCMSEVGARNNMMVYVEEDPEIGATIKQTMDANFPVHVQDLLSLEIIAHWPREPQMLMVVEVWQFRLDIIERLESCNNNSSNTTATTIQNTTTTTNLNATVNSNATGTENCADGSQSTEYAVDDFRHLRLFEKLGTLLKSIMVVTRLLPGYQLSRSQDPADYQMCYTLRRGPSDLSRLGASPKSYNVGRVFSGLAVPQSPGEKGSPITTATTVTDKTTKVGSDSSGSGGLTIADGLIPVYLGTTVHYRTQIHYGPTNKLIPVVDGVTKANLSGKNGINEIFDANSLRSVDCHSLHNNQKSQKHVRVAEKPTQAVDFIKFEQSKLPCRVKPAFAFEQYETEPDEYFDPASQLLSKKSAERVARRFQHTGILETQEEEHADSSHDEDDCEEAFNPYSSVNNDSSSSNAAAIHGEVVVRNHSGQEIETMNNPRNSLNEIDLLELMRNLRAQCTSSPQDRDSASEDEDILSKQVPLQLPFSTFGVSGARLTHLFAELRERANLDLFQVPQINSTGSSHNSSLNPVSGVNNLNNNINITGCSNTAQSSLFDADALADELERHERMLKEFDDFLSDFQNIEPFGIVRPPVPSEVVRQQHGLGSVGGGVASGCGGGGGGNIPGNNTTLLTTRTPHPVNEG</sequence>
<evidence type="ECO:0000313" key="2">
    <source>
        <dbReference type="Proteomes" id="UP000050795"/>
    </source>
</evidence>